<dbReference type="GO" id="GO:0016020">
    <property type="term" value="C:membrane"/>
    <property type="evidence" value="ECO:0007669"/>
    <property type="project" value="UniProtKB-SubCell"/>
</dbReference>
<feature type="transmembrane region" description="Helical" evidence="6">
    <location>
        <begin position="257"/>
        <end position="274"/>
    </location>
</feature>
<feature type="transmembrane region" description="Helical" evidence="6">
    <location>
        <begin position="141"/>
        <end position="160"/>
    </location>
</feature>
<feature type="transmembrane region" description="Helical" evidence="6">
    <location>
        <begin position="93"/>
        <end position="111"/>
    </location>
</feature>
<sequence length="279" mass="29978">MRALERFPATILILVAIVSVQAGAALAKSLFSQFGAIGTVYLRVLFAAIILWLLVRPGLNLWRQGRWKIIVVFGAVLVGMNAFYYLALERLPLGLTVTIEFFGPLGVALWQSRRPLDLLWVALAAGGIILLNPLSGALDSVGLIFAVIAGACWAAYILLGQRIGGALPGAQGLTLSMIVGALLMTPLSTVPVLQNVEYGFGILFAIGVAFLSSVVPYTLEIEALRRMPTRQFGILMSLEPAVASVIGWLMLSEQLTLTQWAAVFLVMSASYGVVRFGKT</sequence>
<name>A0A4V3D7P4_9GAMM</name>
<protein>
    <submittedName>
        <fullName evidence="8">Inner membrane transporter RhtA</fullName>
    </submittedName>
</protein>
<evidence type="ECO:0000256" key="6">
    <source>
        <dbReference type="SAM" id="Phobius"/>
    </source>
</evidence>
<organism evidence="8 9">
    <name type="scientific">Permianibacter aggregans</name>
    <dbReference type="NCBI Taxonomy" id="1510150"/>
    <lineage>
        <taxon>Bacteria</taxon>
        <taxon>Pseudomonadati</taxon>
        <taxon>Pseudomonadota</taxon>
        <taxon>Gammaproteobacteria</taxon>
        <taxon>Pseudomonadales</taxon>
        <taxon>Pseudomonadaceae</taxon>
        <taxon>Permianibacter</taxon>
    </lineage>
</organism>
<feature type="transmembrane region" description="Helical" evidence="6">
    <location>
        <begin position="198"/>
        <end position="219"/>
    </location>
</feature>
<evidence type="ECO:0000259" key="7">
    <source>
        <dbReference type="Pfam" id="PF00892"/>
    </source>
</evidence>
<evidence type="ECO:0000313" key="9">
    <source>
        <dbReference type="Proteomes" id="UP000295375"/>
    </source>
</evidence>
<dbReference type="Proteomes" id="UP000295375">
    <property type="component" value="Unassembled WGS sequence"/>
</dbReference>
<dbReference type="Pfam" id="PF00892">
    <property type="entry name" value="EamA"/>
    <property type="match status" value="1"/>
</dbReference>
<dbReference type="OrthoDB" id="9815120at2"/>
<gene>
    <name evidence="8" type="ORF">EV696_106127</name>
</gene>
<evidence type="ECO:0000256" key="1">
    <source>
        <dbReference type="ARBA" id="ARBA00004141"/>
    </source>
</evidence>
<dbReference type="RefSeq" id="WP_133589859.1">
    <property type="nucleotide sequence ID" value="NZ_CP037953.1"/>
</dbReference>
<proteinExistence type="inferred from homology"/>
<keyword evidence="9" id="KW-1185">Reference proteome</keyword>
<evidence type="ECO:0000256" key="5">
    <source>
        <dbReference type="ARBA" id="ARBA00023136"/>
    </source>
</evidence>
<feature type="transmembrane region" description="Helical" evidence="6">
    <location>
        <begin position="67"/>
        <end position="87"/>
    </location>
</feature>
<dbReference type="AlphaFoldDB" id="A0A4V3D7P4"/>
<feature type="transmembrane region" description="Helical" evidence="6">
    <location>
        <begin position="37"/>
        <end position="55"/>
    </location>
</feature>
<comment type="caution">
    <text evidence="8">The sequence shown here is derived from an EMBL/GenBank/DDBJ whole genome shotgun (WGS) entry which is preliminary data.</text>
</comment>
<comment type="similarity">
    <text evidence="2">Belongs to the EamA transporter family.</text>
</comment>
<dbReference type="InterPro" id="IPR050638">
    <property type="entry name" value="AA-Vitamin_Transporters"/>
</dbReference>
<dbReference type="InterPro" id="IPR037185">
    <property type="entry name" value="EmrE-like"/>
</dbReference>
<dbReference type="PANTHER" id="PTHR32322:SF2">
    <property type="entry name" value="EAMA DOMAIN-CONTAINING PROTEIN"/>
    <property type="match status" value="1"/>
</dbReference>
<comment type="subcellular location">
    <subcellularLocation>
        <location evidence="1">Membrane</location>
        <topology evidence="1">Multi-pass membrane protein</topology>
    </subcellularLocation>
</comment>
<evidence type="ECO:0000256" key="2">
    <source>
        <dbReference type="ARBA" id="ARBA00007362"/>
    </source>
</evidence>
<dbReference type="PANTHER" id="PTHR32322">
    <property type="entry name" value="INNER MEMBRANE TRANSPORTER"/>
    <property type="match status" value="1"/>
</dbReference>
<feature type="transmembrane region" description="Helical" evidence="6">
    <location>
        <begin position="172"/>
        <end position="192"/>
    </location>
</feature>
<keyword evidence="3 6" id="KW-0812">Transmembrane</keyword>
<feature type="transmembrane region" description="Helical" evidence="6">
    <location>
        <begin position="118"/>
        <end position="135"/>
    </location>
</feature>
<feature type="domain" description="EamA" evidence="7">
    <location>
        <begin position="142"/>
        <end position="274"/>
    </location>
</feature>
<reference evidence="8 9" key="1">
    <citation type="submission" date="2019-03" db="EMBL/GenBank/DDBJ databases">
        <title>Genomic Encyclopedia of Type Strains, Phase IV (KMG-IV): sequencing the most valuable type-strain genomes for metagenomic binning, comparative biology and taxonomic classification.</title>
        <authorList>
            <person name="Goeker M."/>
        </authorList>
    </citation>
    <scope>NUCLEOTIDE SEQUENCE [LARGE SCALE GENOMIC DNA]</scope>
    <source>
        <strain evidence="8 9">DSM 103792</strain>
    </source>
</reference>
<accession>A0A4V3D7P4</accession>
<feature type="transmembrane region" description="Helical" evidence="6">
    <location>
        <begin position="231"/>
        <end position="251"/>
    </location>
</feature>
<dbReference type="EMBL" id="SNYM01000006">
    <property type="protein sequence ID" value="TDQ48687.1"/>
    <property type="molecule type" value="Genomic_DNA"/>
</dbReference>
<dbReference type="SUPFAM" id="SSF103481">
    <property type="entry name" value="Multidrug resistance efflux transporter EmrE"/>
    <property type="match status" value="2"/>
</dbReference>
<dbReference type="InterPro" id="IPR000620">
    <property type="entry name" value="EamA_dom"/>
</dbReference>
<keyword evidence="5 6" id="KW-0472">Membrane</keyword>
<evidence type="ECO:0000256" key="4">
    <source>
        <dbReference type="ARBA" id="ARBA00022989"/>
    </source>
</evidence>
<evidence type="ECO:0000313" key="8">
    <source>
        <dbReference type="EMBL" id="TDQ48687.1"/>
    </source>
</evidence>
<evidence type="ECO:0000256" key="3">
    <source>
        <dbReference type="ARBA" id="ARBA00022692"/>
    </source>
</evidence>
<keyword evidence="4 6" id="KW-1133">Transmembrane helix</keyword>